<evidence type="ECO:0000313" key="7">
    <source>
        <dbReference type="Proteomes" id="UP000660680"/>
    </source>
</evidence>
<evidence type="ECO:0000256" key="3">
    <source>
        <dbReference type="ARBA" id="ARBA00022840"/>
    </source>
</evidence>
<dbReference type="PIRSF" id="PIRSF006806">
    <property type="entry name" value="FTHF_cligase"/>
    <property type="match status" value="1"/>
</dbReference>
<keyword evidence="7" id="KW-1185">Reference proteome</keyword>
<feature type="binding site" evidence="4">
    <location>
        <position position="62"/>
    </location>
    <ligand>
        <name>substrate</name>
    </ligand>
</feature>
<dbReference type="InterPro" id="IPR037171">
    <property type="entry name" value="NagB/RpiA_transferase-like"/>
</dbReference>
<dbReference type="GO" id="GO:0035999">
    <property type="term" value="P:tetrahydrofolate interconversion"/>
    <property type="evidence" value="ECO:0007669"/>
    <property type="project" value="TreeGrafter"/>
</dbReference>
<dbReference type="GO" id="GO:0005524">
    <property type="term" value="F:ATP binding"/>
    <property type="evidence" value="ECO:0007669"/>
    <property type="project" value="UniProtKB-KW"/>
</dbReference>
<name>A0A918G1X6_9PSEU</name>
<dbReference type="PANTHER" id="PTHR23407:SF1">
    <property type="entry name" value="5-FORMYLTETRAHYDROFOLATE CYCLO-LIGASE"/>
    <property type="match status" value="1"/>
</dbReference>
<dbReference type="Gene3D" id="3.40.50.10420">
    <property type="entry name" value="NagB/RpiA/CoA transferase-like"/>
    <property type="match status" value="1"/>
</dbReference>
<accession>A0A918G1X6</accession>
<dbReference type="GO" id="GO:0046872">
    <property type="term" value="F:metal ion binding"/>
    <property type="evidence" value="ECO:0007669"/>
    <property type="project" value="UniProtKB-KW"/>
</dbReference>
<dbReference type="GO" id="GO:0030272">
    <property type="term" value="F:5-formyltetrahydrofolate cyclo-ligase activity"/>
    <property type="evidence" value="ECO:0007669"/>
    <property type="project" value="UniProtKB-EC"/>
</dbReference>
<dbReference type="Pfam" id="PF01812">
    <property type="entry name" value="5-FTHF_cyc-lig"/>
    <property type="match status" value="1"/>
</dbReference>
<protein>
    <recommendedName>
        <fullName evidence="5">5-formyltetrahydrofolate cyclo-ligase</fullName>
        <ecNumber evidence="5">6.3.3.2</ecNumber>
    </recommendedName>
</protein>
<comment type="catalytic activity">
    <reaction evidence="5">
        <text>(6S)-5-formyl-5,6,7,8-tetrahydrofolate + ATP = (6R)-5,10-methenyltetrahydrofolate + ADP + phosphate</text>
        <dbReference type="Rhea" id="RHEA:10488"/>
        <dbReference type="ChEBI" id="CHEBI:30616"/>
        <dbReference type="ChEBI" id="CHEBI:43474"/>
        <dbReference type="ChEBI" id="CHEBI:57455"/>
        <dbReference type="ChEBI" id="CHEBI:57457"/>
        <dbReference type="ChEBI" id="CHEBI:456216"/>
        <dbReference type="EC" id="6.3.3.2"/>
    </reaction>
</comment>
<dbReference type="InterPro" id="IPR024185">
    <property type="entry name" value="FTHF_cligase-like_sf"/>
</dbReference>
<gene>
    <name evidence="6" type="ORF">GCM10010171_03510</name>
</gene>
<feature type="binding site" evidence="4">
    <location>
        <position position="67"/>
    </location>
    <ligand>
        <name>substrate</name>
    </ligand>
</feature>
<dbReference type="Proteomes" id="UP000660680">
    <property type="component" value="Unassembled WGS sequence"/>
</dbReference>
<dbReference type="EC" id="6.3.3.2" evidence="5"/>
<keyword evidence="5" id="KW-0479">Metal-binding</keyword>
<comment type="similarity">
    <text evidence="1 5">Belongs to the 5-formyltetrahydrofolate cyclo-ligase family.</text>
</comment>
<dbReference type="SUPFAM" id="SSF100950">
    <property type="entry name" value="NagB/RpiA/CoA transferase-like"/>
    <property type="match status" value="1"/>
</dbReference>
<comment type="caution">
    <text evidence="6">The sequence shown here is derived from an EMBL/GenBank/DDBJ whole genome shotgun (WGS) entry which is preliminary data.</text>
</comment>
<feature type="binding site" evidence="4">
    <location>
        <begin position="145"/>
        <end position="153"/>
    </location>
    <ligand>
        <name>ATP</name>
        <dbReference type="ChEBI" id="CHEBI:30616"/>
    </ligand>
</feature>
<reference evidence="6" key="2">
    <citation type="submission" date="2020-09" db="EMBL/GenBank/DDBJ databases">
        <authorList>
            <person name="Sun Q."/>
            <person name="Ohkuma M."/>
        </authorList>
    </citation>
    <scope>NUCLEOTIDE SEQUENCE</scope>
    <source>
        <strain evidence="6">JCM 3276</strain>
    </source>
</reference>
<dbReference type="InterPro" id="IPR002698">
    <property type="entry name" value="FTHF_cligase"/>
</dbReference>
<keyword evidence="3 4" id="KW-0067">ATP-binding</keyword>
<evidence type="ECO:0000256" key="5">
    <source>
        <dbReference type="RuleBase" id="RU361279"/>
    </source>
</evidence>
<organism evidence="6 7">
    <name type="scientific">Actinokineospora fastidiosa</name>
    <dbReference type="NCBI Taxonomy" id="1816"/>
    <lineage>
        <taxon>Bacteria</taxon>
        <taxon>Bacillati</taxon>
        <taxon>Actinomycetota</taxon>
        <taxon>Actinomycetes</taxon>
        <taxon>Pseudonocardiales</taxon>
        <taxon>Pseudonocardiaceae</taxon>
        <taxon>Actinokineospora</taxon>
    </lineage>
</organism>
<reference evidence="6" key="1">
    <citation type="journal article" date="2014" name="Int. J. Syst. Evol. Microbiol.">
        <title>Complete genome sequence of Corynebacterium casei LMG S-19264T (=DSM 44701T), isolated from a smear-ripened cheese.</title>
        <authorList>
            <consortium name="US DOE Joint Genome Institute (JGI-PGF)"/>
            <person name="Walter F."/>
            <person name="Albersmeier A."/>
            <person name="Kalinowski J."/>
            <person name="Ruckert C."/>
        </authorList>
    </citation>
    <scope>NUCLEOTIDE SEQUENCE</scope>
    <source>
        <strain evidence="6">JCM 3276</strain>
    </source>
</reference>
<keyword evidence="5" id="KW-0460">Magnesium</keyword>
<evidence type="ECO:0000313" key="6">
    <source>
        <dbReference type="EMBL" id="GGS14885.1"/>
    </source>
</evidence>
<sequence length="203" mass="22102">MAGSGRDLDATRAWTKDQWRRALLSERRRVPASARFAEAIKLTGRLTEGRVVRRGDTLCGYVPIGSEPGSWQMLDEVADRGVRILLPIVVGREPLDWAWYDGRESLRPGPFGLLQPIGERLGPAALRIADAVLVPALAVDRAGVRLGRGAGHYDRSLALAAPGTPLIAVVRDQEVFDHLPAEPHDIRMTAVLTPEKGLRPLGA</sequence>
<dbReference type="AlphaFoldDB" id="A0A918G1X6"/>
<proteinExistence type="inferred from homology"/>
<keyword evidence="2 4" id="KW-0547">Nucleotide-binding</keyword>
<comment type="cofactor">
    <cofactor evidence="5">
        <name>Mg(2+)</name>
        <dbReference type="ChEBI" id="CHEBI:18420"/>
    </cofactor>
</comment>
<evidence type="ECO:0000256" key="1">
    <source>
        <dbReference type="ARBA" id="ARBA00010638"/>
    </source>
</evidence>
<dbReference type="GO" id="GO:0009396">
    <property type="term" value="P:folic acid-containing compound biosynthetic process"/>
    <property type="evidence" value="ECO:0007669"/>
    <property type="project" value="TreeGrafter"/>
</dbReference>
<dbReference type="RefSeq" id="WP_189208509.1">
    <property type="nucleotide sequence ID" value="NZ_BMRB01000001.1"/>
</dbReference>
<dbReference type="EMBL" id="BMRB01000001">
    <property type="protein sequence ID" value="GGS14885.1"/>
    <property type="molecule type" value="Genomic_DNA"/>
</dbReference>
<dbReference type="NCBIfam" id="TIGR02727">
    <property type="entry name" value="MTHFS_bact"/>
    <property type="match status" value="1"/>
</dbReference>
<dbReference type="PANTHER" id="PTHR23407">
    <property type="entry name" value="ATPASE INHIBITOR/5-FORMYLTETRAHYDROFOLATE CYCLO-LIGASE"/>
    <property type="match status" value="1"/>
</dbReference>
<evidence type="ECO:0000256" key="4">
    <source>
        <dbReference type="PIRSR" id="PIRSR006806-1"/>
    </source>
</evidence>
<feature type="binding site" evidence="4">
    <location>
        <begin position="16"/>
        <end position="20"/>
    </location>
    <ligand>
        <name>ATP</name>
        <dbReference type="ChEBI" id="CHEBI:30616"/>
    </ligand>
</feature>
<evidence type="ECO:0000256" key="2">
    <source>
        <dbReference type="ARBA" id="ARBA00022741"/>
    </source>
</evidence>